<protein>
    <submittedName>
        <fullName evidence="1">Uncharacterized protein</fullName>
    </submittedName>
</protein>
<dbReference type="PATRIC" id="fig|1423733.4.peg.2897"/>
<organism evidence="1 2">
    <name type="scientific">Secundilactobacillus collinoides DSM 20515 = JCM 1123</name>
    <dbReference type="NCBI Taxonomy" id="1423733"/>
    <lineage>
        <taxon>Bacteria</taxon>
        <taxon>Bacillati</taxon>
        <taxon>Bacillota</taxon>
        <taxon>Bacilli</taxon>
        <taxon>Lactobacillales</taxon>
        <taxon>Lactobacillaceae</taxon>
        <taxon>Secundilactobacillus</taxon>
    </lineage>
</organism>
<dbReference type="Proteomes" id="UP000051845">
    <property type="component" value="Unassembled WGS sequence"/>
</dbReference>
<dbReference type="AlphaFoldDB" id="A0A0R2B5N3"/>
<dbReference type="RefSeq" id="WP_054761787.1">
    <property type="nucleotide sequence ID" value="NZ_AYYR01000067.1"/>
</dbReference>
<accession>A0A0R2B5N3</accession>
<proteinExistence type="predicted"/>
<dbReference type="EMBL" id="AYYR01000067">
    <property type="protein sequence ID" value="KRM74829.1"/>
    <property type="molecule type" value="Genomic_DNA"/>
</dbReference>
<comment type="caution">
    <text evidence="1">The sequence shown here is derived from an EMBL/GenBank/DDBJ whole genome shotgun (WGS) entry which is preliminary data.</text>
</comment>
<evidence type="ECO:0000313" key="1">
    <source>
        <dbReference type="EMBL" id="KRM74829.1"/>
    </source>
</evidence>
<reference evidence="1 2" key="1">
    <citation type="journal article" date="2015" name="Genome Announc.">
        <title>Expanding the biotechnology potential of lactobacilli through comparative genomics of 213 strains and associated genera.</title>
        <authorList>
            <person name="Sun Z."/>
            <person name="Harris H.M."/>
            <person name="McCann A."/>
            <person name="Guo C."/>
            <person name="Argimon S."/>
            <person name="Zhang W."/>
            <person name="Yang X."/>
            <person name="Jeffery I.B."/>
            <person name="Cooney J.C."/>
            <person name="Kagawa T.F."/>
            <person name="Liu W."/>
            <person name="Song Y."/>
            <person name="Salvetti E."/>
            <person name="Wrobel A."/>
            <person name="Rasinkangas P."/>
            <person name="Parkhill J."/>
            <person name="Rea M.C."/>
            <person name="O'Sullivan O."/>
            <person name="Ritari J."/>
            <person name="Douillard F.P."/>
            <person name="Paul Ross R."/>
            <person name="Yang R."/>
            <person name="Briner A.E."/>
            <person name="Felis G.E."/>
            <person name="de Vos W.M."/>
            <person name="Barrangou R."/>
            <person name="Klaenhammer T.R."/>
            <person name="Caufield P.W."/>
            <person name="Cui Y."/>
            <person name="Zhang H."/>
            <person name="O'Toole P.W."/>
        </authorList>
    </citation>
    <scope>NUCLEOTIDE SEQUENCE [LARGE SCALE GENOMIC DNA]</scope>
    <source>
        <strain evidence="1 2">DSM 20515</strain>
    </source>
</reference>
<sequence>MSVKDYVVKSYQMTRVEEERQPWEQRVTETRYRVFDLEGNLVDDAQGYGYKSARNAHIGYSYKRQPEHQKTDKKLKRLVRSWCHKHADVAASIEVYVFDTLKSGQTLTVLEEKALFEGLTAKMSDVPFTAADYFKYR</sequence>
<name>A0A0R2B5N3_SECCO</name>
<evidence type="ECO:0000313" key="2">
    <source>
        <dbReference type="Proteomes" id="UP000051845"/>
    </source>
</evidence>
<dbReference type="STRING" id="33960.TY91_09990"/>
<gene>
    <name evidence="1" type="ORF">FC82_GL002772</name>
</gene>